<keyword evidence="2" id="KW-1185">Reference proteome</keyword>
<comment type="caution">
    <text evidence="1">The sequence shown here is derived from an EMBL/GenBank/DDBJ whole genome shotgun (WGS) entry which is preliminary data.</text>
</comment>
<evidence type="ECO:0000313" key="1">
    <source>
        <dbReference type="EMBL" id="KAL3315540.1"/>
    </source>
</evidence>
<protein>
    <submittedName>
        <fullName evidence="1">Uncharacterized protein</fullName>
    </submittedName>
</protein>
<accession>A0ABD2Q7K3</accession>
<evidence type="ECO:0000313" key="2">
    <source>
        <dbReference type="Proteomes" id="UP001626550"/>
    </source>
</evidence>
<name>A0ABD2Q7K3_9PLAT</name>
<organism evidence="1 2">
    <name type="scientific">Cichlidogyrus casuarinus</name>
    <dbReference type="NCBI Taxonomy" id="1844966"/>
    <lineage>
        <taxon>Eukaryota</taxon>
        <taxon>Metazoa</taxon>
        <taxon>Spiralia</taxon>
        <taxon>Lophotrochozoa</taxon>
        <taxon>Platyhelminthes</taxon>
        <taxon>Monogenea</taxon>
        <taxon>Monopisthocotylea</taxon>
        <taxon>Dactylogyridea</taxon>
        <taxon>Ancyrocephalidae</taxon>
        <taxon>Cichlidogyrus</taxon>
    </lineage>
</organism>
<dbReference type="Proteomes" id="UP001626550">
    <property type="component" value="Unassembled WGS sequence"/>
</dbReference>
<proteinExistence type="predicted"/>
<dbReference type="AlphaFoldDB" id="A0ABD2Q7K3"/>
<reference evidence="1 2" key="1">
    <citation type="submission" date="2024-11" db="EMBL/GenBank/DDBJ databases">
        <title>Adaptive evolution of stress response genes in parasites aligns with host niche diversity.</title>
        <authorList>
            <person name="Hahn C."/>
            <person name="Resl P."/>
        </authorList>
    </citation>
    <scope>NUCLEOTIDE SEQUENCE [LARGE SCALE GENOMIC DNA]</scope>
    <source>
        <strain evidence="1">EGGRZ-B1_66</strain>
        <tissue evidence="1">Body</tissue>
    </source>
</reference>
<sequence length="87" mass="9415">MKGGSRNRKFGGVLFVFGFLFHAGFLALGIPPLVLAINSYYTVDNKAYPVDGTFVSLSRNKGLLFECLLNPADVSLVTSQTCEVSHS</sequence>
<gene>
    <name evidence="1" type="ORF">Ciccas_005827</name>
</gene>
<dbReference type="EMBL" id="JBJKFK010000727">
    <property type="protein sequence ID" value="KAL3315540.1"/>
    <property type="molecule type" value="Genomic_DNA"/>
</dbReference>